<dbReference type="EMBL" id="JBBXMP010000003">
    <property type="protein sequence ID" value="KAL0071682.1"/>
    <property type="molecule type" value="Genomic_DNA"/>
</dbReference>
<accession>A0ABR3AGH7</accession>
<dbReference type="Proteomes" id="UP001437256">
    <property type="component" value="Unassembled WGS sequence"/>
</dbReference>
<gene>
    <name evidence="1" type="ORF">AAF712_001539</name>
</gene>
<name>A0ABR3AGH7_9AGAR</name>
<sequence>MAYKSHTEEVSGLRQFFKFYTDATSLKAGPYPQHLLRPLHHRVPSDNSHLHLEPSAKRTIESLQKINEINLHHLSQYSNLSPAMTLSLLADFNCICSWLWLFIATAPSSPPQQSSFYGRLVYQSTVAISYLVFQDDKFATNLRTRASFYAELYSTLKWVESTFPLGQANAYEAGFYFEVAQAMILLYGDLASSLVKAIALEFAAYPVITDSYDNLRDTRRYAEIIFQALVEEKVSSIGIRDRTFVVAVLCKKLRLLSTSLGESQTLPLCCRLSQAMVISHSLRAVAHLAKQGHGGDTTLIRAALAEDILVSIHQSHAFVLDDSLWLEGLERQGAAVADAMIVIINYITSSLCFPKTCKSVVRKLKGIGQDSLDPSTSAMLSAAWSLMAEQANRFNQIPSVLCSNSQVRATFLFPWPLSILTFCCKSVPRRLAHGLHSVPVGDVDKRCTAVPHVNLSTGRLPTVSNAFVDPLCTVAITRSTPSNFSPVSSN</sequence>
<reference evidence="1 2" key="1">
    <citation type="submission" date="2024-05" db="EMBL/GenBank/DDBJ databases">
        <title>A draft genome resource for the thread blight pathogen Marasmius tenuissimus strain MS-2.</title>
        <authorList>
            <person name="Yulfo-Soto G.E."/>
            <person name="Baruah I.K."/>
            <person name="Amoako-Attah I."/>
            <person name="Bukari Y."/>
            <person name="Meinhardt L.W."/>
            <person name="Bailey B.A."/>
            <person name="Cohen S.P."/>
        </authorList>
    </citation>
    <scope>NUCLEOTIDE SEQUENCE [LARGE SCALE GENOMIC DNA]</scope>
    <source>
        <strain evidence="1 2">MS-2</strain>
    </source>
</reference>
<organism evidence="1 2">
    <name type="scientific">Marasmius tenuissimus</name>
    <dbReference type="NCBI Taxonomy" id="585030"/>
    <lineage>
        <taxon>Eukaryota</taxon>
        <taxon>Fungi</taxon>
        <taxon>Dikarya</taxon>
        <taxon>Basidiomycota</taxon>
        <taxon>Agaricomycotina</taxon>
        <taxon>Agaricomycetes</taxon>
        <taxon>Agaricomycetidae</taxon>
        <taxon>Agaricales</taxon>
        <taxon>Marasmiineae</taxon>
        <taxon>Marasmiaceae</taxon>
        <taxon>Marasmius</taxon>
    </lineage>
</organism>
<evidence type="ECO:0000313" key="2">
    <source>
        <dbReference type="Proteomes" id="UP001437256"/>
    </source>
</evidence>
<keyword evidence="2" id="KW-1185">Reference proteome</keyword>
<proteinExistence type="predicted"/>
<evidence type="ECO:0000313" key="1">
    <source>
        <dbReference type="EMBL" id="KAL0071682.1"/>
    </source>
</evidence>
<comment type="caution">
    <text evidence="1">The sequence shown here is derived from an EMBL/GenBank/DDBJ whole genome shotgun (WGS) entry which is preliminary data.</text>
</comment>
<protein>
    <submittedName>
        <fullName evidence="1">Uncharacterized protein</fullName>
    </submittedName>
</protein>